<dbReference type="PANTHER" id="PTHR35936">
    <property type="entry name" value="MEMBRANE-BOUND LYTIC MUREIN TRANSGLYCOSYLASE F"/>
    <property type="match status" value="1"/>
</dbReference>
<reference evidence="5 6" key="1">
    <citation type="submission" date="2020-06" db="EMBL/GenBank/DDBJ databases">
        <title>Genome sequence of Paramixta manurensis strain PD-1.</title>
        <authorList>
            <person name="Lee C.W."/>
            <person name="Kim J."/>
        </authorList>
    </citation>
    <scope>NUCLEOTIDE SEQUENCE [LARGE SCALE GENOMIC DNA]</scope>
    <source>
        <strain evidence="5 6">PD-1</strain>
    </source>
</reference>
<dbReference type="PANTHER" id="PTHR35936:SF17">
    <property type="entry name" value="ARGININE-BINDING EXTRACELLULAR PROTEIN ARTP"/>
    <property type="match status" value="1"/>
</dbReference>
<evidence type="ECO:0000256" key="3">
    <source>
        <dbReference type="SAM" id="SignalP"/>
    </source>
</evidence>
<evidence type="ECO:0000313" key="6">
    <source>
        <dbReference type="Proteomes" id="UP000505325"/>
    </source>
</evidence>
<sequence>MQITKKIALAGALFSVMALHSVSAASNAWQEIKARGTLRVATDMSLPPSGMLDAKLKPIGSDVETAQLLAKDWGLKLTFIETTGPTRIPNLQTGKADIVISTLSVTPQRAQVIDFSRAYAGLRSVIAAPAAVKIAGWDDLKGKAITVTRGTTQDTQLTQEAMKRGFTVQRYDDDATLVTAAVSGQAFAVATSATLVNQIKKQNPKLAFEPKMTLQVFDLAIGLPKDQPELKAKLDQWIETNLKNGKLNAIYQKYHGEPIPQEIINR</sequence>
<dbReference type="Gene3D" id="3.40.190.10">
    <property type="entry name" value="Periplasmic binding protein-like II"/>
    <property type="match status" value="2"/>
</dbReference>
<name>A0A6M8U605_9GAMM</name>
<organism evidence="5 6">
    <name type="scientific">Paramixta manurensis</name>
    <dbReference type="NCBI Taxonomy" id="2740817"/>
    <lineage>
        <taxon>Bacteria</taxon>
        <taxon>Pseudomonadati</taxon>
        <taxon>Pseudomonadota</taxon>
        <taxon>Gammaproteobacteria</taxon>
        <taxon>Enterobacterales</taxon>
        <taxon>Erwiniaceae</taxon>
        <taxon>Paramixta</taxon>
    </lineage>
</organism>
<evidence type="ECO:0000313" key="5">
    <source>
        <dbReference type="EMBL" id="QKJ86088.1"/>
    </source>
</evidence>
<evidence type="ECO:0000256" key="2">
    <source>
        <dbReference type="ARBA" id="ARBA00022729"/>
    </source>
</evidence>
<keyword evidence="2 3" id="KW-0732">Signal</keyword>
<dbReference type="InterPro" id="IPR001638">
    <property type="entry name" value="Solute-binding_3/MltF_N"/>
</dbReference>
<comment type="similarity">
    <text evidence="1">Belongs to the bacterial solute-binding protein 3 family.</text>
</comment>
<dbReference type="KEGG" id="pmak:PMPD1_1122"/>
<dbReference type="Proteomes" id="UP000505325">
    <property type="component" value="Chromosome"/>
</dbReference>
<feature type="signal peptide" evidence="3">
    <location>
        <begin position="1"/>
        <end position="24"/>
    </location>
</feature>
<evidence type="ECO:0000256" key="1">
    <source>
        <dbReference type="ARBA" id="ARBA00010333"/>
    </source>
</evidence>
<dbReference type="AlphaFoldDB" id="A0A6M8U605"/>
<dbReference type="RefSeq" id="WP_173633125.1">
    <property type="nucleotide sequence ID" value="NZ_CP054212.1"/>
</dbReference>
<evidence type="ECO:0000259" key="4">
    <source>
        <dbReference type="SMART" id="SM00062"/>
    </source>
</evidence>
<dbReference type="SMART" id="SM00062">
    <property type="entry name" value="PBPb"/>
    <property type="match status" value="1"/>
</dbReference>
<feature type="chain" id="PRO_5026873374" evidence="3">
    <location>
        <begin position="25"/>
        <end position="266"/>
    </location>
</feature>
<keyword evidence="6" id="KW-1185">Reference proteome</keyword>
<proteinExistence type="inferred from homology"/>
<dbReference type="Pfam" id="PF00497">
    <property type="entry name" value="SBP_bac_3"/>
    <property type="match status" value="1"/>
</dbReference>
<protein>
    <submittedName>
        <fullName evidence="5">Amino acid ABC transporter</fullName>
    </submittedName>
</protein>
<gene>
    <name evidence="5" type="ORF">PMPD1_1122</name>
</gene>
<feature type="domain" description="Solute-binding protein family 3/N-terminal" evidence="4">
    <location>
        <begin position="37"/>
        <end position="258"/>
    </location>
</feature>
<accession>A0A6M8U605</accession>
<dbReference type="EMBL" id="CP054212">
    <property type="protein sequence ID" value="QKJ86088.1"/>
    <property type="molecule type" value="Genomic_DNA"/>
</dbReference>
<dbReference type="SUPFAM" id="SSF53850">
    <property type="entry name" value="Periplasmic binding protein-like II"/>
    <property type="match status" value="1"/>
</dbReference>